<evidence type="ECO:0000313" key="1">
    <source>
        <dbReference type="EMBL" id="KPQ41160.1"/>
    </source>
</evidence>
<organism evidence="1 2">
    <name type="scientific">Candidatus Methanoperedens nitratireducens</name>
    <dbReference type="NCBI Taxonomy" id="1392998"/>
    <lineage>
        <taxon>Archaea</taxon>
        <taxon>Methanobacteriati</taxon>
        <taxon>Methanobacteriota</taxon>
        <taxon>Stenosarchaea group</taxon>
        <taxon>Methanomicrobia</taxon>
        <taxon>Methanosarcinales</taxon>
        <taxon>ANME-2 cluster</taxon>
        <taxon>Candidatus Methanoperedentaceae</taxon>
        <taxon>Candidatus Methanoperedens</taxon>
    </lineage>
</organism>
<dbReference type="EMBL" id="LKCM01000420">
    <property type="protein sequence ID" value="KPQ41160.1"/>
    <property type="molecule type" value="Genomic_DNA"/>
</dbReference>
<proteinExistence type="predicted"/>
<dbReference type="Proteomes" id="UP000050360">
    <property type="component" value="Unassembled WGS sequence"/>
</dbReference>
<gene>
    <name evidence="1" type="ORF">MPEBLZ_04291</name>
</gene>
<sequence length="223" mass="26521">MACKSKPCNVKKSEIENSGKNIEWTNYPSPNEKKFGNGKFCYFYSCRDVELPLRDYVKKKEPCYENQSYNEFSKCNQNIIKNAEKNGISYIIFFTKYQGNKKSDNKDYRNGYFITGLFPISATRKVQSRIAIKSDSSIFLSITDSIELNEKVWKEWFNEKFPTDKKRRNHNGHYMRKRLNKNDTAMKAIRSHFEKKKSENKLADYIDELKKRKHNYPTKSYLQ</sequence>
<dbReference type="AlphaFoldDB" id="A0A0P8DUR2"/>
<name>A0A0P8DUR2_9EURY</name>
<accession>A0A0P8DUR2</accession>
<reference evidence="1 2" key="1">
    <citation type="submission" date="2015-09" db="EMBL/GenBank/DDBJ databases">
        <title>A metagenomics-based metabolic model of nitrate-dependent anaerobic oxidation of methane by Methanoperedens-like archaea.</title>
        <authorList>
            <person name="Arshad A."/>
            <person name="Speth D.R."/>
            <person name="De Graaf R.M."/>
            <person name="Op Den Camp H.J."/>
            <person name="Jetten M.S."/>
            <person name="Welte C.U."/>
        </authorList>
    </citation>
    <scope>NUCLEOTIDE SEQUENCE [LARGE SCALE GENOMIC DNA]</scope>
</reference>
<protein>
    <submittedName>
        <fullName evidence="1">Uncharacterized protein</fullName>
    </submittedName>
</protein>
<evidence type="ECO:0000313" key="2">
    <source>
        <dbReference type="Proteomes" id="UP000050360"/>
    </source>
</evidence>
<comment type="caution">
    <text evidence="1">The sequence shown here is derived from an EMBL/GenBank/DDBJ whole genome shotgun (WGS) entry which is preliminary data.</text>
</comment>